<evidence type="ECO:0000259" key="6">
    <source>
        <dbReference type="Pfam" id="PF14691"/>
    </source>
</evidence>
<dbReference type="Gene3D" id="1.10.1060.10">
    <property type="entry name" value="Alpha-helical ferredoxin"/>
    <property type="match status" value="1"/>
</dbReference>
<dbReference type="InterPro" id="IPR009051">
    <property type="entry name" value="Helical_ferredxn"/>
</dbReference>
<dbReference type="InterPro" id="IPR028261">
    <property type="entry name" value="DPD_II"/>
</dbReference>
<evidence type="ECO:0000256" key="4">
    <source>
        <dbReference type="ARBA" id="ARBA00029440"/>
    </source>
</evidence>
<dbReference type="Proteomes" id="UP000001880">
    <property type="component" value="Chromosome"/>
</dbReference>
<dbReference type="EMBL" id="CP001804">
    <property type="protein sequence ID" value="ACY19177.1"/>
    <property type="molecule type" value="Genomic_DNA"/>
</dbReference>
<feature type="domain" description="Dihydroprymidine dehydrogenase" evidence="6">
    <location>
        <begin position="24"/>
        <end position="131"/>
    </location>
</feature>
<reference evidence="7 8" key="1">
    <citation type="journal article" date="2010" name="Stand. Genomic Sci.">
        <title>Complete genome sequence of Haliangium ochraceum type strain (SMP-2).</title>
        <authorList>
            <consortium name="US DOE Joint Genome Institute (JGI-PGF)"/>
            <person name="Ivanova N."/>
            <person name="Daum C."/>
            <person name="Lang E."/>
            <person name="Abt B."/>
            <person name="Kopitz M."/>
            <person name="Saunders E."/>
            <person name="Lapidus A."/>
            <person name="Lucas S."/>
            <person name="Glavina Del Rio T."/>
            <person name="Nolan M."/>
            <person name="Tice H."/>
            <person name="Copeland A."/>
            <person name="Cheng J.F."/>
            <person name="Chen F."/>
            <person name="Bruce D."/>
            <person name="Goodwin L."/>
            <person name="Pitluck S."/>
            <person name="Mavromatis K."/>
            <person name="Pati A."/>
            <person name="Mikhailova N."/>
            <person name="Chen A."/>
            <person name="Palaniappan K."/>
            <person name="Land M."/>
            <person name="Hauser L."/>
            <person name="Chang Y.J."/>
            <person name="Jeffries C.D."/>
            <person name="Detter J.C."/>
            <person name="Brettin T."/>
            <person name="Rohde M."/>
            <person name="Goker M."/>
            <person name="Bristow J."/>
            <person name="Markowitz V."/>
            <person name="Eisen J.A."/>
            <person name="Hugenholtz P."/>
            <person name="Kyrpides N.C."/>
            <person name="Klenk H.P."/>
        </authorList>
    </citation>
    <scope>NUCLEOTIDE SEQUENCE [LARGE SCALE GENOMIC DNA]</scope>
    <source>
        <strain evidence="8">DSM 14365 / CIP 107738 / JCM 11303 / AJ 13395 / SMP-2</strain>
    </source>
</reference>
<dbReference type="NCBIfam" id="TIGR01317">
    <property type="entry name" value="GOGAT_sm_gam"/>
    <property type="match status" value="1"/>
</dbReference>
<dbReference type="Gene3D" id="3.50.50.60">
    <property type="entry name" value="FAD/NAD(P)-binding domain"/>
    <property type="match status" value="2"/>
</dbReference>
<dbReference type="GO" id="GO:0016639">
    <property type="term" value="F:oxidoreductase activity, acting on the CH-NH2 group of donors, NAD or NADP as acceptor"/>
    <property type="evidence" value="ECO:0007669"/>
    <property type="project" value="InterPro"/>
</dbReference>
<dbReference type="PRINTS" id="PR00419">
    <property type="entry name" value="ADXRDTASE"/>
</dbReference>
<evidence type="ECO:0000256" key="3">
    <source>
        <dbReference type="ARBA" id="ARBA00023164"/>
    </source>
</evidence>
<dbReference type="GO" id="GO:0051536">
    <property type="term" value="F:iron-sulfur cluster binding"/>
    <property type="evidence" value="ECO:0007669"/>
    <property type="project" value="InterPro"/>
</dbReference>
<dbReference type="AlphaFoldDB" id="D0LT41"/>
<evidence type="ECO:0000313" key="8">
    <source>
        <dbReference type="Proteomes" id="UP000001880"/>
    </source>
</evidence>
<proteinExistence type="predicted"/>
<gene>
    <name evidence="7" type="ordered locus">Hoch_6713</name>
</gene>
<keyword evidence="8" id="KW-1185">Reference proteome</keyword>
<evidence type="ECO:0000259" key="5">
    <source>
        <dbReference type="Pfam" id="PF07992"/>
    </source>
</evidence>
<sequence length="495" mass="53673">MGKSDGFKQWRRELPDKRPVDARLKDYREFYLPRAPEAAQAQGGRCMDCGVPFCTQGCPLGNHIPDWNDAVYRDRWQTAYERLSATNNFPEFTGRLCPAPCEAACVLAINDDAVTIEQIEKDIVERAFAEGWVQARTPRQRTGRHVGIVGSGPAGLAAAAQLNHAGHQVTVYESAAKPGGLLRYGIPDFKMEKWVVDRRLAVLEAEGVSFLCNVRVGEDLRWDDVAGRHDALLIAMGAQVPRDLPVPGRELSGVHFAMDYLTQQNQSVSGEQPDLALGGGARIDAAGKRVVILGGGDTGSDCLGTALRQGAASVHQIELLPAPDEMRADRNPWPQWPMVFRTSSSQEEGGERRFALMTKKLSGEGGALAALHLAEVEVQGKPGGGFELREHEDKVSEIPADLLLLAMGFTGPRTGPLVEQLGVKLDSRGNVATDGGYQTSVSGVFAAGDARRGQSLIVWAIAEGREAARTVDAYLRGTDEDWLPTRGRDCHFGGR</sequence>
<dbReference type="GO" id="GO:0006537">
    <property type="term" value="P:glutamate biosynthetic process"/>
    <property type="evidence" value="ECO:0007669"/>
    <property type="project" value="UniProtKB-KW"/>
</dbReference>
<comment type="pathway">
    <text evidence="4">Amino-acid biosynthesis.</text>
</comment>
<dbReference type="OrthoDB" id="9803192at2"/>
<feature type="domain" description="FAD/NAD(P)-binding" evidence="5">
    <location>
        <begin position="145"/>
        <end position="464"/>
    </location>
</feature>
<keyword evidence="1" id="KW-0028">Amino-acid biosynthesis</keyword>
<evidence type="ECO:0000256" key="1">
    <source>
        <dbReference type="ARBA" id="ARBA00022605"/>
    </source>
</evidence>
<dbReference type="eggNOG" id="COG0493">
    <property type="taxonomic scope" value="Bacteria"/>
</dbReference>
<keyword evidence="2" id="KW-0560">Oxidoreductase</keyword>
<dbReference type="InterPro" id="IPR006005">
    <property type="entry name" value="Glut_synth_ssu1"/>
</dbReference>
<dbReference type="PANTHER" id="PTHR43100:SF1">
    <property type="entry name" value="GLUTAMATE SYNTHASE [NADPH] SMALL CHAIN"/>
    <property type="match status" value="1"/>
</dbReference>
<dbReference type="SUPFAM" id="SSF51971">
    <property type="entry name" value="Nucleotide-binding domain"/>
    <property type="match status" value="2"/>
</dbReference>
<dbReference type="Pfam" id="PF14691">
    <property type="entry name" value="Fer4_20"/>
    <property type="match status" value="1"/>
</dbReference>
<evidence type="ECO:0000256" key="2">
    <source>
        <dbReference type="ARBA" id="ARBA00023002"/>
    </source>
</evidence>
<dbReference type="HOGENOM" id="CLU_000422_3_1_7"/>
<dbReference type="Pfam" id="PF07992">
    <property type="entry name" value="Pyr_redox_2"/>
    <property type="match status" value="1"/>
</dbReference>
<dbReference type="InterPro" id="IPR036188">
    <property type="entry name" value="FAD/NAD-bd_sf"/>
</dbReference>
<dbReference type="RefSeq" id="WP_012831769.1">
    <property type="nucleotide sequence ID" value="NC_013440.1"/>
</dbReference>
<accession>D0LT41</accession>
<dbReference type="InterPro" id="IPR051394">
    <property type="entry name" value="Glutamate_Synthase"/>
</dbReference>
<dbReference type="STRING" id="502025.Hoch_6713"/>
<dbReference type="PANTHER" id="PTHR43100">
    <property type="entry name" value="GLUTAMATE SYNTHASE [NADPH] SMALL CHAIN"/>
    <property type="match status" value="1"/>
</dbReference>
<dbReference type="KEGG" id="hoh:Hoch_6713"/>
<dbReference type="SUPFAM" id="SSF46548">
    <property type="entry name" value="alpha-helical ferredoxin"/>
    <property type="match status" value="1"/>
</dbReference>
<protein>
    <submittedName>
        <fullName evidence="7">Glutamate synthase, NADH/NADPH, small subunit</fullName>
    </submittedName>
</protein>
<keyword evidence="3" id="KW-0314">Glutamate biosynthesis</keyword>
<dbReference type="InterPro" id="IPR023753">
    <property type="entry name" value="FAD/NAD-binding_dom"/>
</dbReference>
<organism evidence="7 8">
    <name type="scientific">Haliangium ochraceum (strain DSM 14365 / JCM 11303 / SMP-2)</name>
    <dbReference type="NCBI Taxonomy" id="502025"/>
    <lineage>
        <taxon>Bacteria</taxon>
        <taxon>Pseudomonadati</taxon>
        <taxon>Myxococcota</taxon>
        <taxon>Polyangia</taxon>
        <taxon>Haliangiales</taxon>
        <taxon>Kofleriaceae</taxon>
        <taxon>Haliangium</taxon>
    </lineage>
</organism>
<evidence type="ECO:0000313" key="7">
    <source>
        <dbReference type="EMBL" id="ACY19177.1"/>
    </source>
</evidence>
<name>D0LT41_HALO1</name>